<accession>A0A9X3EDX2</accession>
<evidence type="ECO:0000313" key="3">
    <source>
        <dbReference type="Proteomes" id="UP001150830"/>
    </source>
</evidence>
<dbReference type="PANTHER" id="PTHR38760">
    <property type="entry name" value="ADENYLATE CYCLASE"/>
    <property type="match status" value="1"/>
</dbReference>
<dbReference type="GO" id="GO:0004016">
    <property type="term" value="F:adenylate cyclase activity"/>
    <property type="evidence" value="ECO:0007669"/>
    <property type="project" value="InterPro"/>
</dbReference>
<comment type="caution">
    <text evidence="2">The sequence shown here is derived from an EMBL/GenBank/DDBJ whole genome shotgun (WGS) entry which is preliminary data.</text>
</comment>
<evidence type="ECO:0000259" key="1">
    <source>
        <dbReference type="Pfam" id="PF12633"/>
    </source>
</evidence>
<protein>
    <submittedName>
        <fullName evidence="2">Class I adenylate cyclase</fullName>
    </submittedName>
</protein>
<dbReference type="AlphaFoldDB" id="A0A9X3EDX2"/>
<dbReference type="InterPro" id="IPR024685">
    <property type="entry name" value="Adenylate_cyclase_1_N"/>
</dbReference>
<evidence type="ECO:0000313" key="2">
    <source>
        <dbReference type="EMBL" id="MCY0965787.1"/>
    </source>
</evidence>
<dbReference type="Pfam" id="PF12633">
    <property type="entry name" value="Adenyl_cycl_N"/>
    <property type="match status" value="1"/>
</dbReference>
<sequence>MPNLLPDNHQLRQWQEDFLRLNQQRLSQASSLMPPRQQRVLELLPLLLHVNHAQLPGFVDRETPAGIERYNPPPAAIRAARSLLPNSPNLDRPSEQTREAISALFLMGSLGSLAQSRSSDLDVWVCLQQALQPEHHQRLQRKCQRIEQWAITQGVELHLFVMDLAQFRLGQHKDSDGEDCGSSQYLLLLDEFYRSALWLAGRWPRWWLVPVHEEHRGKEYWDELLNAHLTHPDYWLDIGDLPGIPADEFIGAALWQLSKSLSSPYKSLLKLALCRHYAEQYPQIRPLAWDLKERIQNPGNDPDAEWYECDAYVLMVERITASHPANERYNNLLRRAFYYKTGLQLSNQQQDQNDWRRPHLQALIRAWQWSDADLTELDCRDQWSPQRVFQERNELVAEMLATYRQLSLFSQRHQLQLHINATDLRLLGNRLAAAFDARPGKITRINPGISRNLQQPQLTLLRYPGVWQLATGRWNSPPPDRQIIKQSPSLVELLLFCLHNELWQRGSSLHTVPNADAITQPELQQLLLCLRQLVQRHTSAGDWQELPRLRHLHLFLNVASDPLDQYSRAGLQKLSDLDDPLNFSASHHNLVASIDMVSINSWNEWHVQRLEGPKALADALPMVMASLANRPRPSLEVHCFNPNRPARIRQRVLGLLTSILGHQRRHAGRFVFALGQHWWCLNPPADNRSLESLTDPEAGQCQRLESEEDLWPRLQQQQRRGFHPPAFDRWLETRLPVTIICQHLSSRHWQLFYQREGTLLTFYLADECGSLLRQYVRYDELTHWLLPTLRFLMRLQQRWPLLRQTSIDSLRLFELRFSADGWTCLPRQLPDLDSRSSPIELTAIFDHDQQPTLYCNHEEFSIWQYGQQLYPAVAQRVIGLRSQRETYPCYLSDVQLNHSASLLVLWQHKQQVEQQLAEALRGNQHPLLPGH</sequence>
<dbReference type="RefSeq" id="WP_283173997.1">
    <property type="nucleotide sequence ID" value="NZ_JAPNOA010000028.1"/>
</dbReference>
<dbReference type="EMBL" id="JAPNOA010000028">
    <property type="protein sequence ID" value="MCY0965787.1"/>
    <property type="molecule type" value="Genomic_DNA"/>
</dbReference>
<dbReference type="Pfam" id="PF01295">
    <property type="entry name" value="Adenylate_cycl"/>
    <property type="match status" value="1"/>
</dbReference>
<dbReference type="InterPro" id="IPR000274">
    <property type="entry name" value="Adenylate_cyclase_1"/>
</dbReference>
<name>A0A9X3EDX2_9GAMM</name>
<feature type="domain" description="Adenylate cyclase class-I N-terminal" evidence="1">
    <location>
        <begin position="11"/>
        <end position="207"/>
    </location>
</feature>
<proteinExistence type="predicted"/>
<dbReference type="PIRSF" id="PIRSF001444">
    <property type="entry name" value="Adenylate_cycl"/>
    <property type="match status" value="1"/>
</dbReference>
<dbReference type="GO" id="GO:0006171">
    <property type="term" value="P:cAMP biosynthetic process"/>
    <property type="evidence" value="ECO:0007669"/>
    <property type="project" value="InterPro"/>
</dbReference>
<reference evidence="2" key="1">
    <citation type="submission" date="2022-11" db="EMBL/GenBank/DDBJ databases">
        <title>Parathalassolutuus dongxingensis gen. nov., sp. nov., a novel member of family Oceanospirillaceae isolated from a coastal shrimp pond in Guangxi, China.</title>
        <authorList>
            <person name="Chen H."/>
        </authorList>
    </citation>
    <scope>NUCLEOTIDE SEQUENCE</scope>
    <source>
        <strain evidence="2">G-43</strain>
    </source>
</reference>
<gene>
    <name evidence="2" type="ORF">OUO13_11350</name>
</gene>
<dbReference type="PANTHER" id="PTHR38760:SF1">
    <property type="entry name" value="ADENYLATE CYCLASE"/>
    <property type="match status" value="1"/>
</dbReference>
<organism evidence="2 3">
    <name type="scientific">Parathalassolituus penaei</name>
    <dbReference type="NCBI Taxonomy" id="2997323"/>
    <lineage>
        <taxon>Bacteria</taxon>
        <taxon>Pseudomonadati</taxon>
        <taxon>Pseudomonadota</taxon>
        <taxon>Gammaproteobacteria</taxon>
        <taxon>Oceanospirillales</taxon>
        <taxon>Oceanospirillaceae</taxon>
        <taxon>Parathalassolituus</taxon>
    </lineage>
</organism>
<dbReference type="Proteomes" id="UP001150830">
    <property type="component" value="Unassembled WGS sequence"/>
</dbReference>
<keyword evidence="3" id="KW-1185">Reference proteome</keyword>